<keyword evidence="3" id="KW-0645">Protease</keyword>
<keyword evidence="7" id="KW-1185">Reference proteome</keyword>
<feature type="transmembrane region" description="Helical" evidence="4">
    <location>
        <begin position="510"/>
        <end position="534"/>
    </location>
</feature>
<dbReference type="CDD" id="cd05471">
    <property type="entry name" value="pepsin_like"/>
    <property type="match status" value="1"/>
</dbReference>
<keyword evidence="4" id="KW-0812">Transmembrane</keyword>
<feature type="domain" description="Peptidase A1" evidence="5">
    <location>
        <begin position="136"/>
        <end position="476"/>
    </location>
</feature>
<keyword evidence="3" id="KW-0378">Hydrolase</keyword>
<dbReference type="InterPro" id="IPR001461">
    <property type="entry name" value="Aspartic_peptidase_A1"/>
</dbReference>
<evidence type="ECO:0000256" key="1">
    <source>
        <dbReference type="ARBA" id="ARBA00007447"/>
    </source>
</evidence>
<evidence type="ECO:0000259" key="5">
    <source>
        <dbReference type="PROSITE" id="PS51767"/>
    </source>
</evidence>
<dbReference type="Proteomes" id="UP001300502">
    <property type="component" value="Unassembled WGS sequence"/>
</dbReference>
<evidence type="ECO:0000256" key="4">
    <source>
        <dbReference type="SAM" id="Phobius"/>
    </source>
</evidence>
<sequence length="557" mass="60479">MYSSSGKPVCLFSFRIVSILCCLLAYFFVYVWADIEFRMIDENSVLFINKERRPSFIRNSDGSQALSLPLHPRVSKNVDNFGSNSQARVWSKRHETRNYSRQVSNPSANGRNSIELDSIERYFEEYLHGGFQFTEYYIEVGIGGTTVYLQLDTGSSNLIVNTDECTDCNSAPSIPVSSFSSVSCSSSSCSQSYCAPSPCENMCGFSIEYGSGSAKGALLKGNVEIANITAKDIVFGGILEESNNFEPTKVSGILGMAYNSLACQPTCVNTLFDELYEQGVISHRIFTVLLNPNDGVLVLGGAGDFERNESNPTPILQEDGKYTYYIVGLASMSVGTKEVWSSSSSSTPAIVDTGTTLLYVTRDMLIDLVSFFESFSSTKKDYWSYLKSNPSVAGTSGKTFSKDASYIASLPNISFHLENDVILEVSSSQYIVCSSSSCFFAIGEGPSSFPNIIFGDLILQNYYVIFDQESSNLIFGPAPSVSSLNLANMPGVGDISISSGSSSSSTIPTYGIVLIVVAAVAAAGVVGIGIALIVRRKRRERVFESPQYPAGVYGMRI</sequence>
<name>A0AAV9IE08_9RHOD</name>
<dbReference type="Gene3D" id="2.40.70.10">
    <property type="entry name" value="Acid Proteases"/>
    <property type="match status" value="2"/>
</dbReference>
<reference evidence="6 7" key="1">
    <citation type="submission" date="2022-07" db="EMBL/GenBank/DDBJ databases">
        <title>Genome-wide signatures of adaptation to extreme environments.</title>
        <authorList>
            <person name="Cho C.H."/>
            <person name="Yoon H.S."/>
        </authorList>
    </citation>
    <scope>NUCLEOTIDE SEQUENCE [LARGE SCALE GENOMIC DNA]</scope>
    <source>
        <strain evidence="6 7">108.79 E11</strain>
    </source>
</reference>
<dbReference type="EMBL" id="JANCYU010000032">
    <property type="protein sequence ID" value="KAK4525622.1"/>
    <property type="molecule type" value="Genomic_DNA"/>
</dbReference>
<dbReference type="Pfam" id="PF00026">
    <property type="entry name" value="Asp"/>
    <property type="match status" value="1"/>
</dbReference>
<keyword evidence="4" id="KW-0472">Membrane</keyword>
<keyword evidence="4" id="KW-1133">Transmembrane helix</keyword>
<dbReference type="PRINTS" id="PR00792">
    <property type="entry name" value="PEPSIN"/>
</dbReference>
<dbReference type="InterPro" id="IPR033121">
    <property type="entry name" value="PEPTIDASE_A1"/>
</dbReference>
<dbReference type="GO" id="GO:0006508">
    <property type="term" value="P:proteolysis"/>
    <property type="evidence" value="ECO:0007669"/>
    <property type="project" value="UniProtKB-KW"/>
</dbReference>
<protein>
    <recommendedName>
        <fullName evidence="5">Peptidase A1 domain-containing protein</fullName>
    </recommendedName>
</protein>
<proteinExistence type="inferred from homology"/>
<accession>A0AAV9IE08</accession>
<gene>
    <name evidence="6" type="ORF">GAYE_SCF15G3531</name>
</gene>
<dbReference type="PANTHER" id="PTHR47966">
    <property type="entry name" value="BETA-SITE APP-CLEAVING ENZYME, ISOFORM A-RELATED"/>
    <property type="match status" value="1"/>
</dbReference>
<organism evidence="6 7">
    <name type="scientific">Galdieria yellowstonensis</name>
    <dbReference type="NCBI Taxonomy" id="3028027"/>
    <lineage>
        <taxon>Eukaryota</taxon>
        <taxon>Rhodophyta</taxon>
        <taxon>Bangiophyceae</taxon>
        <taxon>Galdieriales</taxon>
        <taxon>Galdieriaceae</taxon>
        <taxon>Galdieria</taxon>
    </lineage>
</organism>
<feature type="transmembrane region" description="Helical" evidence="4">
    <location>
        <begin position="12"/>
        <end position="33"/>
    </location>
</feature>
<dbReference type="PROSITE" id="PS51767">
    <property type="entry name" value="PEPTIDASE_A1"/>
    <property type="match status" value="1"/>
</dbReference>
<dbReference type="GO" id="GO:0004190">
    <property type="term" value="F:aspartic-type endopeptidase activity"/>
    <property type="evidence" value="ECO:0007669"/>
    <property type="project" value="UniProtKB-KW"/>
</dbReference>
<dbReference type="PROSITE" id="PS00141">
    <property type="entry name" value="ASP_PROTEASE"/>
    <property type="match status" value="1"/>
</dbReference>
<evidence type="ECO:0000256" key="2">
    <source>
        <dbReference type="PIRSR" id="PIRSR601461-1"/>
    </source>
</evidence>
<dbReference type="InterPro" id="IPR021109">
    <property type="entry name" value="Peptidase_aspartic_dom_sf"/>
</dbReference>
<dbReference type="SUPFAM" id="SSF50630">
    <property type="entry name" value="Acid proteases"/>
    <property type="match status" value="1"/>
</dbReference>
<dbReference type="InterPro" id="IPR001969">
    <property type="entry name" value="Aspartic_peptidase_AS"/>
</dbReference>
<comment type="similarity">
    <text evidence="1 3">Belongs to the peptidase A1 family.</text>
</comment>
<evidence type="ECO:0000313" key="7">
    <source>
        <dbReference type="Proteomes" id="UP001300502"/>
    </source>
</evidence>
<dbReference type="InterPro" id="IPR034164">
    <property type="entry name" value="Pepsin-like_dom"/>
</dbReference>
<dbReference type="AlphaFoldDB" id="A0AAV9IE08"/>
<feature type="active site" evidence="2">
    <location>
        <position position="152"/>
    </location>
</feature>
<evidence type="ECO:0000256" key="3">
    <source>
        <dbReference type="RuleBase" id="RU000454"/>
    </source>
</evidence>
<feature type="active site" evidence="2">
    <location>
        <position position="352"/>
    </location>
</feature>
<comment type="caution">
    <text evidence="6">The sequence shown here is derived from an EMBL/GenBank/DDBJ whole genome shotgun (WGS) entry which is preliminary data.</text>
</comment>
<evidence type="ECO:0000313" key="6">
    <source>
        <dbReference type="EMBL" id="KAK4525622.1"/>
    </source>
</evidence>
<dbReference type="PANTHER" id="PTHR47966:SF65">
    <property type="entry name" value="ASPARTIC-TYPE ENDOPEPTIDASE"/>
    <property type="match status" value="1"/>
</dbReference>
<keyword evidence="3" id="KW-0064">Aspartyl protease</keyword>